<feature type="domain" description="GtrA/DPMS transmembrane" evidence="7">
    <location>
        <begin position="21"/>
        <end position="140"/>
    </location>
</feature>
<keyword evidence="9" id="KW-1185">Reference proteome</keyword>
<evidence type="ECO:0000256" key="2">
    <source>
        <dbReference type="ARBA" id="ARBA00009399"/>
    </source>
</evidence>
<name>A0A3S0L540_9GAMM</name>
<dbReference type="GO" id="GO:0005886">
    <property type="term" value="C:plasma membrane"/>
    <property type="evidence" value="ECO:0007669"/>
    <property type="project" value="TreeGrafter"/>
</dbReference>
<accession>A0A3S0L540</accession>
<keyword evidence="5 6" id="KW-0472">Membrane</keyword>
<sequence length="142" mass="15834">MWHIGVIFARVRACLTLTQLKFLVVGGLSFVFDMLLFLYLSQQLDWSILHARLAAFCVALTLTWLGNRLFTFSHRKRLPKGEQFAMAVILACCAASVNLSVFYLLSELSTPTGITATIYLALGVLAGLVVNWLGSNYLVFRN</sequence>
<dbReference type="AlphaFoldDB" id="A0A3S0L540"/>
<dbReference type="PANTHER" id="PTHR38459:SF1">
    <property type="entry name" value="PROPHAGE BACTOPRENOL-LINKED GLUCOSE TRANSLOCASE HOMOLOG"/>
    <property type="match status" value="1"/>
</dbReference>
<evidence type="ECO:0000259" key="7">
    <source>
        <dbReference type="Pfam" id="PF04138"/>
    </source>
</evidence>
<comment type="caution">
    <text evidence="8">The sequence shown here is derived from an EMBL/GenBank/DDBJ whole genome shotgun (WGS) entry which is preliminary data.</text>
</comment>
<dbReference type="OrthoDB" id="9795979at2"/>
<evidence type="ECO:0000313" key="8">
    <source>
        <dbReference type="EMBL" id="RTR27243.1"/>
    </source>
</evidence>
<organism evidence="8 9">
    <name type="scientific">Shewanella atlantica</name>
    <dbReference type="NCBI Taxonomy" id="271099"/>
    <lineage>
        <taxon>Bacteria</taxon>
        <taxon>Pseudomonadati</taxon>
        <taxon>Pseudomonadota</taxon>
        <taxon>Gammaproteobacteria</taxon>
        <taxon>Alteromonadales</taxon>
        <taxon>Shewanellaceae</taxon>
        <taxon>Shewanella</taxon>
    </lineage>
</organism>
<dbReference type="RefSeq" id="WP_126507938.1">
    <property type="nucleotide sequence ID" value="NZ_RXNV01000017.1"/>
</dbReference>
<dbReference type="GO" id="GO:0000271">
    <property type="term" value="P:polysaccharide biosynthetic process"/>
    <property type="evidence" value="ECO:0007669"/>
    <property type="project" value="InterPro"/>
</dbReference>
<dbReference type="EMBL" id="RXNV01000017">
    <property type="protein sequence ID" value="RTR27243.1"/>
    <property type="molecule type" value="Genomic_DNA"/>
</dbReference>
<evidence type="ECO:0000256" key="1">
    <source>
        <dbReference type="ARBA" id="ARBA00004141"/>
    </source>
</evidence>
<feature type="transmembrane region" description="Helical" evidence="6">
    <location>
        <begin position="20"/>
        <end position="40"/>
    </location>
</feature>
<dbReference type="PANTHER" id="PTHR38459">
    <property type="entry name" value="PROPHAGE BACTOPRENOL-LINKED GLUCOSE TRANSLOCASE HOMOLOG"/>
    <property type="match status" value="1"/>
</dbReference>
<feature type="transmembrane region" description="Helical" evidence="6">
    <location>
        <begin position="85"/>
        <end position="105"/>
    </location>
</feature>
<evidence type="ECO:0000256" key="5">
    <source>
        <dbReference type="ARBA" id="ARBA00023136"/>
    </source>
</evidence>
<dbReference type="Pfam" id="PF04138">
    <property type="entry name" value="GtrA_DPMS_TM"/>
    <property type="match status" value="1"/>
</dbReference>
<evidence type="ECO:0000256" key="3">
    <source>
        <dbReference type="ARBA" id="ARBA00022692"/>
    </source>
</evidence>
<gene>
    <name evidence="8" type="ORF">EKG39_20875</name>
</gene>
<keyword evidence="3 6" id="KW-0812">Transmembrane</keyword>
<evidence type="ECO:0000313" key="9">
    <source>
        <dbReference type="Proteomes" id="UP000282060"/>
    </source>
</evidence>
<evidence type="ECO:0000256" key="6">
    <source>
        <dbReference type="SAM" id="Phobius"/>
    </source>
</evidence>
<protein>
    <submittedName>
        <fullName evidence="8">GtrA family protein</fullName>
    </submittedName>
</protein>
<feature type="transmembrane region" description="Helical" evidence="6">
    <location>
        <begin position="46"/>
        <end position="65"/>
    </location>
</feature>
<feature type="transmembrane region" description="Helical" evidence="6">
    <location>
        <begin position="117"/>
        <end position="140"/>
    </location>
</feature>
<comment type="subcellular location">
    <subcellularLocation>
        <location evidence="1">Membrane</location>
        <topology evidence="1">Multi-pass membrane protein</topology>
    </subcellularLocation>
</comment>
<dbReference type="InterPro" id="IPR051401">
    <property type="entry name" value="GtrA_CellWall_Glycosyl"/>
</dbReference>
<keyword evidence="4 6" id="KW-1133">Transmembrane helix</keyword>
<dbReference type="Proteomes" id="UP000282060">
    <property type="component" value="Unassembled WGS sequence"/>
</dbReference>
<proteinExistence type="inferred from homology"/>
<reference evidence="8 9" key="1">
    <citation type="submission" date="2018-12" db="EMBL/GenBank/DDBJ databases">
        <authorList>
            <person name="Yu L."/>
        </authorList>
    </citation>
    <scope>NUCLEOTIDE SEQUENCE [LARGE SCALE GENOMIC DNA]</scope>
    <source>
        <strain evidence="8 9">HAW-EB5</strain>
    </source>
</reference>
<evidence type="ECO:0000256" key="4">
    <source>
        <dbReference type="ARBA" id="ARBA00022989"/>
    </source>
</evidence>
<dbReference type="InterPro" id="IPR007267">
    <property type="entry name" value="GtrA_DPMS_TM"/>
</dbReference>
<comment type="similarity">
    <text evidence="2">Belongs to the GtrA family.</text>
</comment>